<evidence type="ECO:0000313" key="1">
    <source>
        <dbReference type="EMBL" id="KAF9137765.1"/>
    </source>
</evidence>
<reference evidence="1" key="1">
    <citation type="journal article" date="2020" name="Fungal Divers.">
        <title>Resolving the Mortierellaceae phylogeny through synthesis of multi-gene phylogenetics and phylogenomics.</title>
        <authorList>
            <person name="Vandepol N."/>
            <person name="Liber J."/>
            <person name="Desiro A."/>
            <person name="Na H."/>
            <person name="Kennedy M."/>
            <person name="Barry K."/>
            <person name="Grigoriev I.V."/>
            <person name="Miller A.N."/>
            <person name="O'Donnell K."/>
            <person name="Stajich J.E."/>
            <person name="Bonito G."/>
        </authorList>
    </citation>
    <scope>NUCLEOTIDE SEQUENCE</scope>
    <source>
        <strain evidence="1">NRRL 6426</strain>
    </source>
</reference>
<dbReference type="Proteomes" id="UP000748756">
    <property type="component" value="Unassembled WGS sequence"/>
</dbReference>
<sequence length="139" mass="16336">MIERHQIFLETFTEHTTAQHTKFMASMTEHHMTYLQAFITAQETVDDRRRCEVAKDISQFMRQQTPFSEADSNTFSQCIEEAKRKFQAIRAGVEYVEDPSVVTPRGRPRSKRLKSQAEIASERVSKKFRVHDSEFNVEY</sequence>
<accession>A0A9P5RRR5</accession>
<comment type="caution">
    <text evidence="1">The sequence shown here is derived from an EMBL/GenBank/DDBJ whole genome shotgun (WGS) entry which is preliminary data.</text>
</comment>
<name>A0A9P5RRR5_9FUNG</name>
<dbReference type="EMBL" id="JAAAUQ010001530">
    <property type="protein sequence ID" value="KAF9137765.1"/>
    <property type="molecule type" value="Genomic_DNA"/>
</dbReference>
<dbReference type="AlphaFoldDB" id="A0A9P5RRR5"/>
<organism evidence="1 2">
    <name type="scientific">Linnemannia schmuckeri</name>
    <dbReference type="NCBI Taxonomy" id="64567"/>
    <lineage>
        <taxon>Eukaryota</taxon>
        <taxon>Fungi</taxon>
        <taxon>Fungi incertae sedis</taxon>
        <taxon>Mucoromycota</taxon>
        <taxon>Mortierellomycotina</taxon>
        <taxon>Mortierellomycetes</taxon>
        <taxon>Mortierellales</taxon>
        <taxon>Mortierellaceae</taxon>
        <taxon>Linnemannia</taxon>
    </lineage>
</organism>
<protein>
    <submittedName>
        <fullName evidence="1">Uncharacterized protein</fullName>
    </submittedName>
</protein>
<dbReference type="OrthoDB" id="2431410at2759"/>
<gene>
    <name evidence="1" type="ORF">BG015_002624</name>
</gene>
<proteinExistence type="predicted"/>
<evidence type="ECO:0000313" key="2">
    <source>
        <dbReference type="Proteomes" id="UP000748756"/>
    </source>
</evidence>
<keyword evidence="2" id="KW-1185">Reference proteome</keyword>